<gene>
    <name evidence="2" type="ORF">AB5J53_46865</name>
</gene>
<accession>A0AB39RX79</accession>
<proteinExistence type="predicted"/>
<dbReference type="Gene3D" id="3.40.50.1820">
    <property type="entry name" value="alpha/beta hydrolase"/>
    <property type="match status" value="1"/>
</dbReference>
<feature type="region of interest" description="Disordered" evidence="1">
    <location>
        <begin position="1"/>
        <end position="31"/>
    </location>
</feature>
<evidence type="ECO:0000313" key="2">
    <source>
        <dbReference type="EMBL" id="XDQ58628.1"/>
    </source>
</evidence>
<dbReference type="InterPro" id="IPR029058">
    <property type="entry name" value="AB_hydrolase_fold"/>
</dbReference>
<dbReference type="AlphaFoldDB" id="A0AB39RX79"/>
<protein>
    <submittedName>
        <fullName evidence="2">Uncharacterized protein</fullName>
    </submittedName>
</protein>
<reference evidence="2" key="1">
    <citation type="submission" date="2024-07" db="EMBL/GenBank/DDBJ databases">
        <authorList>
            <person name="Yu S.T."/>
        </authorList>
    </citation>
    <scope>NUCLEOTIDE SEQUENCE</scope>
    <source>
        <strain evidence="2">R41</strain>
    </source>
</reference>
<dbReference type="EMBL" id="CP163443">
    <property type="protein sequence ID" value="XDQ58628.1"/>
    <property type="molecule type" value="Genomic_DNA"/>
</dbReference>
<organism evidence="2">
    <name type="scientific">Streptomyces sp. R41</name>
    <dbReference type="NCBI Taxonomy" id="3238632"/>
    <lineage>
        <taxon>Bacteria</taxon>
        <taxon>Bacillati</taxon>
        <taxon>Actinomycetota</taxon>
        <taxon>Actinomycetes</taxon>
        <taxon>Kitasatosporales</taxon>
        <taxon>Streptomycetaceae</taxon>
        <taxon>Streptomyces</taxon>
    </lineage>
</organism>
<sequence>MRTTQPLPQRPEHWSSWSSWPRPHDTVDVPGTHLSVVGVHARTTAEAIRDGTEALGRPQAG</sequence>
<evidence type="ECO:0000256" key="1">
    <source>
        <dbReference type="SAM" id="MobiDB-lite"/>
    </source>
</evidence>
<name>A0AB39RX79_9ACTN</name>
<dbReference type="RefSeq" id="WP_369251674.1">
    <property type="nucleotide sequence ID" value="NZ_CP163443.1"/>
</dbReference>